<organism evidence="17 18">
    <name type="scientific">Polyrhizophydium stewartii</name>
    <dbReference type="NCBI Taxonomy" id="2732419"/>
    <lineage>
        <taxon>Eukaryota</taxon>
        <taxon>Fungi</taxon>
        <taxon>Fungi incertae sedis</taxon>
        <taxon>Chytridiomycota</taxon>
        <taxon>Chytridiomycota incertae sedis</taxon>
        <taxon>Chytridiomycetes</taxon>
        <taxon>Rhizophydiales</taxon>
        <taxon>Rhizophydiales incertae sedis</taxon>
        <taxon>Polyrhizophydium</taxon>
    </lineage>
</organism>
<feature type="region of interest" description="Disordered" evidence="15">
    <location>
        <begin position="209"/>
        <end position="260"/>
    </location>
</feature>
<feature type="compositionally biased region" description="Pro residues" evidence="15">
    <location>
        <begin position="1"/>
        <end position="14"/>
    </location>
</feature>
<dbReference type="CDD" id="cd00519">
    <property type="entry name" value="Lipase_3"/>
    <property type="match status" value="1"/>
</dbReference>
<dbReference type="InterPro" id="IPR002921">
    <property type="entry name" value="Fungal_lipase-type"/>
</dbReference>
<keyword evidence="3" id="KW-1003">Cell membrane</keyword>
<evidence type="ECO:0000256" key="1">
    <source>
        <dbReference type="ARBA" id="ARBA00001913"/>
    </source>
</evidence>
<comment type="caution">
    <text evidence="17">The sequence shown here is derived from an EMBL/GenBank/DDBJ whole genome shotgun (WGS) entry which is preliminary data.</text>
</comment>
<evidence type="ECO:0000313" key="18">
    <source>
        <dbReference type="Proteomes" id="UP001527925"/>
    </source>
</evidence>
<keyword evidence="10" id="KW-1133">Transmembrane helix</keyword>
<evidence type="ECO:0000256" key="7">
    <source>
        <dbReference type="ARBA" id="ARBA00022801"/>
    </source>
</evidence>
<reference evidence="17 18" key="1">
    <citation type="submission" date="2023-09" db="EMBL/GenBank/DDBJ databases">
        <title>Pangenome analysis of Batrachochytrium dendrobatidis and related Chytrids.</title>
        <authorList>
            <person name="Yacoub M.N."/>
            <person name="Stajich J.E."/>
            <person name="James T.Y."/>
        </authorList>
    </citation>
    <scope>NUCLEOTIDE SEQUENCE [LARGE SCALE GENOMIC DNA]</scope>
    <source>
        <strain evidence="17 18">JEL0888</strain>
    </source>
</reference>
<feature type="region of interest" description="Disordered" evidence="15">
    <location>
        <begin position="1"/>
        <end position="25"/>
    </location>
</feature>
<gene>
    <name evidence="17" type="ORF">HK105_201664</name>
</gene>
<dbReference type="PANTHER" id="PTHR45792:SF8">
    <property type="entry name" value="DIACYLGLYCEROL LIPASE-ALPHA"/>
    <property type="match status" value="1"/>
</dbReference>
<dbReference type="PANTHER" id="PTHR45792">
    <property type="entry name" value="DIACYLGLYCEROL LIPASE HOMOLOG-RELATED"/>
    <property type="match status" value="1"/>
</dbReference>
<protein>
    <recommendedName>
        <fullName evidence="14">sn-1-specific diacylglycerol lipase</fullName>
        <ecNumber evidence="14">3.1.1.116</ecNumber>
    </recommendedName>
</protein>
<keyword evidence="5" id="KW-0812">Transmembrane</keyword>
<accession>A0ABR4NH28</accession>
<keyword evidence="4" id="KW-0597">Phosphoprotein</keyword>
<keyword evidence="6" id="KW-0479">Metal-binding</keyword>
<keyword evidence="9" id="KW-0442">Lipid degradation</keyword>
<dbReference type="InterPro" id="IPR052214">
    <property type="entry name" value="DAG_Lipase-Related"/>
</dbReference>
<evidence type="ECO:0000256" key="6">
    <source>
        <dbReference type="ARBA" id="ARBA00022723"/>
    </source>
</evidence>
<dbReference type="Proteomes" id="UP001527925">
    <property type="component" value="Unassembled WGS sequence"/>
</dbReference>
<evidence type="ECO:0000256" key="2">
    <source>
        <dbReference type="ARBA" id="ARBA00004651"/>
    </source>
</evidence>
<dbReference type="Pfam" id="PF01764">
    <property type="entry name" value="Lipase_3"/>
    <property type="match status" value="1"/>
</dbReference>
<dbReference type="EC" id="3.1.1.116" evidence="14"/>
<keyword evidence="7" id="KW-0378">Hydrolase</keyword>
<evidence type="ECO:0000256" key="3">
    <source>
        <dbReference type="ARBA" id="ARBA00022475"/>
    </source>
</evidence>
<evidence type="ECO:0000256" key="10">
    <source>
        <dbReference type="ARBA" id="ARBA00022989"/>
    </source>
</evidence>
<evidence type="ECO:0000256" key="9">
    <source>
        <dbReference type="ARBA" id="ARBA00022963"/>
    </source>
</evidence>
<keyword evidence="11" id="KW-0443">Lipid metabolism</keyword>
<evidence type="ECO:0000256" key="4">
    <source>
        <dbReference type="ARBA" id="ARBA00022553"/>
    </source>
</evidence>
<feature type="compositionally biased region" description="Low complexity" evidence="15">
    <location>
        <begin position="214"/>
        <end position="236"/>
    </location>
</feature>
<feature type="compositionally biased region" description="Polar residues" evidence="15">
    <location>
        <begin position="237"/>
        <end position="246"/>
    </location>
</feature>
<keyword evidence="12" id="KW-0472">Membrane</keyword>
<evidence type="ECO:0000256" key="14">
    <source>
        <dbReference type="ARBA" id="ARBA00026104"/>
    </source>
</evidence>
<sequence>MPPADTAPPGSPPRRPSRIDPAELRERSLPSIHSKGASHEAHPTAVAVQVHAVRLPDSLRPSAVTLLLRRDKRRLPVAPYAQCVSLPLSYHKLVFDVLKLDVFQTRIITTTRIAQLRLRLADLPRFDGEFVHELPLFSPASPETQIGTIELHLAFSADPSAVDASQVGANGVSIASGDDASSFESQEQRDIIELIGAFEAARVERDREQAQLDAATGGSASSVSSASSASLASPTSQVPSSHSTTIDPIHPNRKLASHRTSALARRTVVGLTENTLGGLKDLAETAAAFLGTGWKMSKADLASAMLLLSDMQREHPTERTHNVVTDPQQLRIAAYFMDFVLPSYGAVVLNYFGYGRGFLRDALRINPDRKAVLDHAKLAPADILAWEFGLPELFKPNFYIAHDRRTDAIVLTIRGTLNVHECIVDATTEYVRFLDGYTHKGFAESAAWIEAKYLDAIVGWANSLKCNALHVVGHSLGGAVGALFMMSCMDHIKRATHPDFSVRGCFFASPACASMNLVERFSPHMDSFINESDVVPRLSYGAMLDFRELMVAAAGMLRNKALSRADRIAALHELSVELKATNKHPRIYVPGALYYMYKTSRVHASTSRRAVKQALHGKELVGNELVDELEPHYVVERTDPVLFGDVIIRSNMVYHHLLNKYDNSLRKAHDWLEEWSRKAAAQ</sequence>
<comment type="catalytic activity">
    <reaction evidence="13">
        <text>a 1,2-diacyl-sn-glycerol + H2O = a 2-acylglycerol + a fatty acid + H(+)</text>
        <dbReference type="Rhea" id="RHEA:33275"/>
        <dbReference type="ChEBI" id="CHEBI:15377"/>
        <dbReference type="ChEBI" id="CHEBI:15378"/>
        <dbReference type="ChEBI" id="CHEBI:17389"/>
        <dbReference type="ChEBI" id="CHEBI:17815"/>
        <dbReference type="ChEBI" id="CHEBI:28868"/>
        <dbReference type="EC" id="3.1.1.116"/>
    </reaction>
    <physiologicalReaction direction="left-to-right" evidence="13">
        <dbReference type="Rhea" id="RHEA:33276"/>
    </physiologicalReaction>
</comment>
<dbReference type="SUPFAM" id="SSF53474">
    <property type="entry name" value="alpha/beta-Hydrolases"/>
    <property type="match status" value="1"/>
</dbReference>
<evidence type="ECO:0000259" key="16">
    <source>
        <dbReference type="Pfam" id="PF01764"/>
    </source>
</evidence>
<dbReference type="Gene3D" id="3.40.50.1820">
    <property type="entry name" value="alpha/beta hydrolase"/>
    <property type="match status" value="1"/>
</dbReference>
<evidence type="ECO:0000256" key="5">
    <source>
        <dbReference type="ARBA" id="ARBA00022692"/>
    </source>
</evidence>
<name>A0ABR4NH28_9FUNG</name>
<comment type="subcellular location">
    <subcellularLocation>
        <location evidence="2">Cell membrane</location>
        <topology evidence="2">Multi-pass membrane protein</topology>
    </subcellularLocation>
</comment>
<comment type="cofactor">
    <cofactor evidence="1">
        <name>Ca(2+)</name>
        <dbReference type="ChEBI" id="CHEBI:29108"/>
    </cofactor>
</comment>
<evidence type="ECO:0000256" key="12">
    <source>
        <dbReference type="ARBA" id="ARBA00023136"/>
    </source>
</evidence>
<dbReference type="InterPro" id="IPR029058">
    <property type="entry name" value="AB_hydrolase_fold"/>
</dbReference>
<evidence type="ECO:0000256" key="8">
    <source>
        <dbReference type="ARBA" id="ARBA00022837"/>
    </source>
</evidence>
<evidence type="ECO:0000256" key="13">
    <source>
        <dbReference type="ARBA" id="ARBA00024531"/>
    </source>
</evidence>
<keyword evidence="8" id="KW-0106">Calcium</keyword>
<proteinExistence type="predicted"/>
<evidence type="ECO:0000256" key="15">
    <source>
        <dbReference type="SAM" id="MobiDB-lite"/>
    </source>
</evidence>
<dbReference type="EMBL" id="JADGIZ020000005">
    <property type="protein sequence ID" value="KAL2918830.1"/>
    <property type="molecule type" value="Genomic_DNA"/>
</dbReference>
<keyword evidence="18" id="KW-1185">Reference proteome</keyword>
<evidence type="ECO:0000256" key="11">
    <source>
        <dbReference type="ARBA" id="ARBA00023098"/>
    </source>
</evidence>
<feature type="domain" description="Fungal lipase-type" evidence="16">
    <location>
        <begin position="410"/>
        <end position="540"/>
    </location>
</feature>
<evidence type="ECO:0000313" key="17">
    <source>
        <dbReference type="EMBL" id="KAL2918830.1"/>
    </source>
</evidence>